<comment type="caution">
    <text evidence="2">The sequence shown here is derived from an EMBL/GenBank/DDBJ whole genome shotgun (WGS) entry which is preliminary data.</text>
</comment>
<proteinExistence type="predicted"/>
<gene>
    <name evidence="2" type="ORF">L195_g017826</name>
</gene>
<sequence>MIDDSAAGTSVAESSKMIVDSAVGTTEDDIISTQELSVTAELNPTLAEMKMKTPAKRGIEDNGKQDVLSAKLCAKIQEQLPVAESSRKDIEFIQEQVVAINDSLPIQPNVSASAENDMSASSHKTPAKRSSAKQILMVVSFV</sequence>
<dbReference type="EMBL" id="ASHM01012686">
    <property type="protein sequence ID" value="PNX94648.1"/>
    <property type="molecule type" value="Genomic_DNA"/>
</dbReference>
<accession>A0A2K3MUZ6</accession>
<evidence type="ECO:0000313" key="2">
    <source>
        <dbReference type="EMBL" id="PNX94648.1"/>
    </source>
</evidence>
<dbReference type="AlphaFoldDB" id="A0A2K3MUZ6"/>
<evidence type="ECO:0000256" key="1">
    <source>
        <dbReference type="SAM" id="MobiDB-lite"/>
    </source>
</evidence>
<feature type="compositionally biased region" description="Polar residues" evidence="1">
    <location>
        <begin position="108"/>
        <end position="124"/>
    </location>
</feature>
<protein>
    <submittedName>
        <fullName evidence="2">Uncharacterized protein</fullName>
    </submittedName>
</protein>
<name>A0A2K3MUZ6_TRIPR</name>
<dbReference type="Proteomes" id="UP000236291">
    <property type="component" value="Unassembled WGS sequence"/>
</dbReference>
<reference evidence="2 3" key="2">
    <citation type="journal article" date="2017" name="Front. Plant Sci.">
        <title>Gene Classification and Mining of Molecular Markers Useful in Red Clover (Trifolium pratense) Breeding.</title>
        <authorList>
            <person name="Istvanek J."/>
            <person name="Dluhosova J."/>
            <person name="Dluhos P."/>
            <person name="Patkova L."/>
            <person name="Nedelnik J."/>
            <person name="Repkova J."/>
        </authorList>
    </citation>
    <scope>NUCLEOTIDE SEQUENCE [LARGE SCALE GENOMIC DNA]</scope>
    <source>
        <strain evidence="3">cv. Tatra</strain>
        <tissue evidence="2">Young leaves</tissue>
    </source>
</reference>
<feature type="region of interest" description="Disordered" evidence="1">
    <location>
        <begin position="108"/>
        <end position="129"/>
    </location>
</feature>
<evidence type="ECO:0000313" key="3">
    <source>
        <dbReference type="Proteomes" id="UP000236291"/>
    </source>
</evidence>
<organism evidence="2 3">
    <name type="scientific">Trifolium pratense</name>
    <name type="common">Red clover</name>
    <dbReference type="NCBI Taxonomy" id="57577"/>
    <lineage>
        <taxon>Eukaryota</taxon>
        <taxon>Viridiplantae</taxon>
        <taxon>Streptophyta</taxon>
        <taxon>Embryophyta</taxon>
        <taxon>Tracheophyta</taxon>
        <taxon>Spermatophyta</taxon>
        <taxon>Magnoliopsida</taxon>
        <taxon>eudicotyledons</taxon>
        <taxon>Gunneridae</taxon>
        <taxon>Pentapetalae</taxon>
        <taxon>rosids</taxon>
        <taxon>fabids</taxon>
        <taxon>Fabales</taxon>
        <taxon>Fabaceae</taxon>
        <taxon>Papilionoideae</taxon>
        <taxon>50 kb inversion clade</taxon>
        <taxon>NPAAA clade</taxon>
        <taxon>Hologalegina</taxon>
        <taxon>IRL clade</taxon>
        <taxon>Trifolieae</taxon>
        <taxon>Trifolium</taxon>
    </lineage>
</organism>
<reference evidence="2 3" key="1">
    <citation type="journal article" date="2014" name="Am. J. Bot.">
        <title>Genome assembly and annotation for red clover (Trifolium pratense; Fabaceae).</title>
        <authorList>
            <person name="Istvanek J."/>
            <person name="Jaros M."/>
            <person name="Krenek A."/>
            <person name="Repkova J."/>
        </authorList>
    </citation>
    <scope>NUCLEOTIDE SEQUENCE [LARGE SCALE GENOMIC DNA]</scope>
    <source>
        <strain evidence="3">cv. Tatra</strain>
        <tissue evidence="2">Young leaves</tissue>
    </source>
</reference>